<gene>
    <name evidence="2" type="ORF">BDV28DRAFT_129911</name>
</gene>
<protein>
    <submittedName>
        <fullName evidence="2">Uncharacterized protein</fullName>
    </submittedName>
</protein>
<reference evidence="3" key="1">
    <citation type="submission" date="2019-04" db="EMBL/GenBank/DDBJ databases">
        <title>Friends and foes A comparative genomics studyof 23 Aspergillus species from section Flavi.</title>
        <authorList>
            <consortium name="DOE Joint Genome Institute"/>
            <person name="Kjaerbolling I."/>
            <person name="Vesth T."/>
            <person name="Frisvad J.C."/>
            <person name="Nybo J.L."/>
            <person name="Theobald S."/>
            <person name="Kildgaard S."/>
            <person name="Isbrandt T."/>
            <person name="Kuo A."/>
            <person name="Sato A."/>
            <person name="Lyhne E.K."/>
            <person name="Kogle M.E."/>
            <person name="Wiebenga A."/>
            <person name="Kun R.S."/>
            <person name="Lubbers R.J."/>
            <person name="Makela M.R."/>
            <person name="Barry K."/>
            <person name="Chovatia M."/>
            <person name="Clum A."/>
            <person name="Daum C."/>
            <person name="Haridas S."/>
            <person name="He G."/>
            <person name="LaButti K."/>
            <person name="Lipzen A."/>
            <person name="Mondo S."/>
            <person name="Riley R."/>
            <person name="Salamov A."/>
            <person name="Simmons B.A."/>
            <person name="Magnuson J.K."/>
            <person name="Henrissat B."/>
            <person name="Mortensen U.H."/>
            <person name="Larsen T.O."/>
            <person name="Devries R.P."/>
            <person name="Grigoriev I.V."/>
            <person name="Machida M."/>
            <person name="Baker S.E."/>
            <person name="Andersen M.R."/>
        </authorList>
    </citation>
    <scope>NUCLEOTIDE SEQUENCE [LARGE SCALE GENOMIC DNA]</scope>
    <source>
        <strain evidence="3">CBS 553.77</strain>
    </source>
</reference>
<proteinExistence type="predicted"/>
<keyword evidence="1" id="KW-0812">Transmembrane</keyword>
<feature type="transmembrane region" description="Helical" evidence="1">
    <location>
        <begin position="89"/>
        <end position="108"/>
    </location>
</feature>
<keyword evidence="1" id="KW-1133">Transmembrane helix</keyword>
<sequence>MYTVTADIDWRHGGLSPLTNQRASPTAQRIMNHMNSDFELHMGNADANGKTTRGDMESQVILFLGVLFGYGAFPIVANCFWISGGLVLFVQTIFGARAWIPPLAWYFGSQTPGTRR</sequence>
<dbReference type="EMBL" id="ML739061">
    <property type="protein sequence ID" value="KAE8354989.1"/>
    <property type="molecule type" value="Genomic_DNA"/>
</dbReference>
<evidence type="ECO:0000313" key="3">
    <source>
        <dbReference type="Proteomes" id="UP000327118"/>
    </source>
</evidence>
<keyword evidence="1" id="KW-0472">Membrane</keyword>
<evidence type="ECO:0000256" key="1">
    <source>
        <dbReference type="SAM" id="Phobius"/>
    </source>
</evidence>
<keyword evidence="3" id="KW-1185">Reference proteome</keyword>
<name>A0A5N6ZDZ2_9EURO</name>
<dbReference type="AlphaFoldDB" id="A0A5N6ZDZ2"/>
<feature type="transmembrane region" description="Helical" evidence="1">
    <location>
        <begin position="60"/>
        <end position="83"/>
    </location>
</feature>
<dbReference type="Proteomes" id="UP000327118">
    <property type="component" value="Unassembled WGS sequence"/>
</dbReference>
<organism evidence="2 3">
    <name type="scientific">Aspergillus coremiiformis</name>
    <dbReference type="NCBI Taxonomy" id="138285"/>
    <lineage>
        <taxon>Eukaryota</taxon>
        <taxon>Fungi</taxon>
        <taxon>Dikarya</taxon>
        <taxon>Ascomycota</taxon>
        <taxon>Pezizomycotina</taxon>
        <taxon>Eurotiomycetes</taxon>
        <taxon>Eurotiomycetidae</taxon>
        <taxon>Eurotiales</taxon>
        <taxon>Aspergillaceae</taxon>
        <taxon>Aspergillus</taxon>
        <taxon>Aspergillus subgen. Circumdati</taxon>
    </lineage>
</organism>
<evidence type="ECO:0000313" key="2">
    <source>
        <dbReference type="EMBL" id="KAE8354989.1"/>
    </source>
</evidence>
<accession>A0A5N6ZDZ2</accession>